<proteinExistence type="predicted"/>
<dbReference type="Pfam" id="PF00096">
    <property type="entry name" value="zf-C2H2"/>
    <property type="match status" value="3"/>
</dbReference>
<dbReference type="SMART" id="SM00355">
    <property type="entry name" value="ZnF_C2H2"/>
    <property type="match status" value="3"/>
</dbReference>
<dbReference type="FunFam" id="3.30.160.60:FF:000100">
    <property type="entry name" value="Zinc finger 45-like"/>
    <property type="match status" value="1"/>
</dbReference>
<reference evidence="8" key="1">
    <citation type="submission" date="2020-01" db="EMBL/GenBank/DDBJ databases">
        <title>Genome Sequencing of Three Apophysomyces-Like Fungal Strains Confirms a Novel Fungal Genus in the Mucoromycota with divergent Burkholderia-like Endosymbiotic Bacteria.</title>
        <authorList>
            <person name="Stajich J.E."/>
            <person name="Macias A.M."/>
            <person name="Carter-House D."/>
            <person name="Lovett B."/>
            <person name="Kasson L.R."/>
            <person name="Berry K."/>
            <person name="Grigoriev I."/>
            <person name="Chang Y."/>
            <person name="Spatafora J."/>
            <person name="Kasson M.T."/>
        </authorList>
    </citation>
    <scope>NUCLEOTIDE SEQUENCE</scope>
    <source>
        <strain evidence="8">NRRL A-21654</strain>
    </source>
</reference>
<dbReference type="InterPro" id="IPR036236">
    <property type="entry name" value="Znf_C2H2_sf"/>
</dbReference>
<dbReference type="FunFam" id="3.30.160.60:FF:000110">
    <property type="entry name" value="Zinc finger protein-like"/>
    <property type="match status" value="1"/>
</dbReference>
<evidence type="ECO:0000313" key="9">
    <source>
        <dbReference type="Proteomes" id="UP000605846"/>
    </source>
</evidence>
<keyword evidence="3 5" id="KW-0863">Zinc-finger</keyword>
<organism evidence="8 9">
    <name type="scientific">Apophysomyces ossiformis</name>
    <dbReference type="NCBI Taxonomy" id="679940"/>
    <lineage>
        <taxon>Eukaryota</taxon>
        <taxon>Fungi</taxon>
        <taxon>Fungi incertae sedis</taxon>
        <taxon>Mucoromycota</taxon>
        <taxon>Mucoromycotina</taxon>
        <taxon>Mucoromycetes</taxon>
        <taxon>Mucorales</taxon>
        <taxon>Mucorineae</taxon>
        <taxon>Mucoraceae</taxon>
        <taxon>Apophysomyces</taxon>
    </lineage>
</organism>
<dbReference type="Proteomes" id="UP000605846">
    <property type="component" value="Unassembled WGS sequence"/>
</dbReference>
<gene>
    <name evidence="8" type="ORF">EC973_002409</name>
</gene>
<accession>A0A8H7ER76</accession>
<keyword evidence="9" id="KW-1185">Reference proteome</keyword>
<dbReference type="GO" id="GO:0008270">
    <property type="term" value="F:zinc ion binding"/>
    <property type="evidence" value="ECO:0007669"/>
    <property type="project" value="UniProtKB-KW"/>
</dbReference>
<keyword evidence="1" id="KW-0479">Metal-binding</keyword>
<dbReference type="Gene3D" id="3.30.160.60">
    <property type="entry name" value="Classic Zinc Finger"/>
    <property type="match status" value="3"/>
</dbReference>
<evidence type="ECO:0000256" key="4">
    <source>
        <dbReference type="ARBA" id="ARBA00022833"/>
    </source>
</evidence>
<evidence type="ECO:0000256" key="6">
    <source>
        <dbReference type="SAM" id="MobiDB-lite"/>
    </source>
</evidence>
<feature type="domain" description="C2H2-type" evidence="7">
    <location>
        <begin position="297"/>
        <end position="324"/>
    </location>
</feature>
<keyword evidence="4" id="KW-0862">Zinc</keyword>
<comment type="caution">
    <text evidence="8">The sequence shown here is derived from an EMBL/GenBank/DDBJ whole genome shotgun (WGS) entry which is preliminary data.</text>
</comment>
<dbReference type="EMBL" id="JABAYA010000166">
    <property type="protein sequence ID" value="KAF7723033.1"/>
    <property type="molecule type" value="Genomic_DNA"/>
</dbReference>
<dbReference type="PANTHER" id="PTHR23235:SF120">
    <property type="entry name" value="KRUPPEL-LIKE FACTOR 15"/>
    <property type="match status" value="1"/>
</dbReference>
<evidence type="ECO:0000256" key="2">
    <source>
        <dbReference type="ARBA" id="ARBA00022737"/>
    </source>
</evidence>
<dbReference type="SUPFAM" id="SSF57667">
    <property type="entry name" value="beta-beta-alpha zinc fingers"/>
    <property type="match status" value="2"/>
</dbReference>
<feature type="domain" description="C2H2-type" evidence="7">
    <location>
        <begin position="267"/>
        <end position="296"/>
    </location>
</feature>
<evidence type="ECO:0000256" key="5">
    <source>
        <dbReference type="PROSITE-ProRule" id="PRU00042"/>
    </source>
</evidence>
<feature type="region of interest" description="Disordered" evidence="6">
    <location>
        <begin position="210"/>
        <end position="267"/>
    </location>
</feature>
<dbReference type="GO" id="GO:0000978">
    <property type="term" value="F:RNA polymerase II cis-regulatory region sequence-specific DNA binding"/>
    <property type="evidence" value="ECO:0007669"/>
    <property type="project" value="TreeGrafter"/>
</dbReference>
<dbReference type="GO" id="GO:0000981">
    <property type="term" value="F:DNA-binding transcription factor activity, RNA polymerase II-specific"/>
    <property type="evidence" value="ECO:0007669"/>
    <property type="project" value="TreeGrafter"/>
</dbReference>
<evidence type="ECO:0000256" key="1">
    <source>
        <dbReference type="ARBA" id="ARBA00022723"/>
    </source>
</evidence>
<dbReference type="InterPro" id="IPR013087">
    <property type="entry name" value="Znf_C2H2_type"/>
</dbReference>
<evidence type="ECO:0000259" key="7">
    <source>
        <dbReference type="PROSITE" id="PS50157"/>
    </source>
</evidence>
<keyword evidence="2" id="KW-0677">Repeat</keyword>
<dbReference type="OrthoDB" id="8117402at2759"/>
<dbReference type="FunFam" id="3.30.160.60:FF:000125">
    <property type="entry name" value="Putative zinc finger protein 143"/>
    <property type="match status" value="1"/>
</dbReference>
<evidence type="ECO:0000256" key="3">
    <source>
        <dbReference type="ARBA" id="ARBA00022771"/>
    </source>
</evidence>
<protein>
    <recommendedName>
        <fullName evidence="7">C2H2-type domain-containing protein</fullName>
    </recommendedName>
</protein>
<feature type="compositionally biased region" description="Basic and acidic residues" evidence="6">
    <location>
        <begin position="233"/>
        <end position="242"/>
    </location>
</feature>
<sequence length="355" mass="39715">MEYPNHPFQSSTSSSSSSFQWPEWDPQEHQNNHYPHPPPTHYHHELPLTAYPPIVDPAVLDQFSTASSASSVNYPTPGDPHIIPSEPFELEPMALVSPLAGLAVEPTMAHPVDLSVSRTQLQPLIAPLNLDIQPFISITEPTPIRRTAPELSYVDQFIAHHGAELEQSLLLDSLLQPQNNTTDWLSWTPLGASPISSPDLATDIASVFVPSPEPQFNEPAGLEAPKSRGRPRRVSEPPKPTKYDSAPKSPRRHSSERRASRTSPSVFHCQHPGCGKSFTRQYNLTSHMRTHTSERPYACTHCGRRFARQHDRNRHEKLHWGVKPYACPHCQKPFARQDALNRHLRVDKGCSSAAV</sequence>
<dbReference type="PROSITE" id="PS50157">
    <property type="entry name" value="ZINC_FINGER_C2H2_2"/>
    <property type="match status" value="3"/>
</dbReference>
<dbReference type="AlphaFoldDB" id="A0A8H7ER76"/>
<dbReference type="PANTHER" id="PTHR23235">
    <property type="entry name" value="KRUEPPEL-LIKE TRANSCRIPTION FACTOR"/>
    <property type="match status" value="1"/>
</dbReference>
<name>A0A8H7ER76_9FUNG</name>
<feature type="domain" description="C2H2-type" evidence="7">
    <location>
        <begin position="325"/>
        <end position="352"/>
    </location>
</feature>
<feature type="region of interest" description="Disordered" evidence="6">
    <location>
        <begin position="1"/>
        <end position="41"/>
    </location>
</feature>
<dbReference type="PROSITE" id="PS00028">
    <property type="entry name" value="ZINC_FINGER_C2H2_1"/>
    <property type="match status" value="2"/>
</dbReference>
<evidence type="ECO:0000313" key="8">
    <source>
        <dbReference type="EMBL" id="KAF7723033.1"/>
    </source>
</evidence>